<accession>F4PKQ7</accession>
<evidence type="ECO:0008006" key="5">
    <source>
        <dbReference type="Google" id="ProtNLM"/>
    </source>
</evidence>
<feature type="compositionally biased region" description="Low complexity" evidence="1">
    <location>
        <begin position="573"/>
        <end position="585"/>
    </location>
</feature>
<dbReference type="KEGG" id="dfa:DFA_06328"/>
<feature type="region of interest" description="Disordered" evidence="1">
    <location>
        <begin position="563"/>
        <end position="585"/>
    </location>
</feature>
<dbReference type="AlphaFoldDB" id="F4PKQ7"/>
<evidence type="ECO:0000256" key="1">
    <source>
        <dbReference type="SAM" id="MobiDB-lite"/>
    </source>
</evidence>
<dbReference type="EMBL" id="GL883007">
    <property type="protein sequence ID" value="EGG24181.1"/>
    <property type="molecule type" value="Genomic_DNA"/>
</dbReference>
<evidence type="ECO:0000313" key="3">
    <source>
        <dbReference type="EMBL" id="EGG24181.1"/>
    </source>
</evidence>
<proteinExistence type="predicted"/>
<dbReference type="GeneID" id="14876111"/>
<sequence length="606" mass="65568">MYKSIQFIFLLATVYLLHLGVDAQSSNYTVASVIQDNNVLVAEGYFGTNQSIVSVTIDQYTPCQLVSFNGTNFICNFGSTPGNTAGNKLVTVTIGNYVLVNDTLYFNKVYSISNVTYNYAPNKIRINGVLNDTGSISETSVYISRDRSEWVLCSVEYVSHSLLDCQLNQRVPAGSYIVYYRNSFATIYSTVNITSHPYTLASLSFNNESNIISARGYFGFESVSVWIDQYTACPLVSSDSSTITCSVANIIPRPVGTKVVTIQVGDIARLNGTLYFGTVNYSISNVSYNSTLNSFRITGNDLSNNHSTDGMRVVLYIPNRWIECFITSAGPSYVTCHLANGQRPTTNTTYQVYLESPYYGLYSTVYIPSATPTFTFSSFLPTFYPLGLEVRGYFGNSSSSVNITMINSGRSVKCGVTYFTSTILLCSLGNNYPVNGGYHNVIGAINNVIYNNTIVYFQPFDNSSSSPSSSSSTSSSDESDVTCTLSRSGKLKVQYPGGTPINCTSQGISECNTPGGFQCLGLLSSSSTRCSAPHEIVCQASSIVCRAGGMSCSIENGQLSIKPDTTVVPGGDNSQSDSDSKTSNSSSISFSLFTILLSLSIIVILI</sequence>
<name>F4PKQ7_CACFS</name>
<dbReference type="RefSeq" id="XP_004362032.1">
    <property type="nucleotide sequence ID" value="XM_004361975.1"/>
</dbReference>
<keyword evidence="2" id="KW-0732">Signal</keyword>
<feature type="chain" id="PRO_5003313208" description="IPT/TIG domain-containing protein" evidence="2">
    <location>
        <begin position="24"/>
        <end position="606"/>
    </location>
</feature>
<protein>
    <recommendedName>
        <fullName evidence="5">IPT/TIG domain-containing protein</fullName>
    </recommendedName>
</protein>
<feature type="signal peptide" evidence="2">
    <location>
        <begin position="1"/>
        <end position="23"/>
    </location>
</feature>
<dbReference type="Proteomes" id="UP000007797">
    <property type="component" value="Unassembled WGS sequence"/>
</dbReference>
<evidence type="ECO:0000256" key="2">
    <source>
        <dbReference type="SAM" id="SignalP"/>
    </source>
</evidence>
<gene>
    <name evidence="3" type="ORF">DFA_06328</name>
</gene>
<organism evidence="3 4">
    <name type="scientific">Cavenderia fasciculata</name>
    <name type="common">Slime mold</name>
    <name type="synonym">Dictyostelium fasciculatum</name>
    <dbReference type="NCBI Taxonomy" id="261658"/>
    <lineage>
        <taxon>Eukaryota</taxon>
        <taxon>Amoebozoa</taxon>
        <taxon>Evosea</taxon>
        <taxon>Eumycetozoa</taxon>
        <taxon>Dictyostelia</taxon>
        <taxon>Acytosteliales</taxon>
        <taxon>Cavenderiaceae</taxon>
        <taxon>Cavenderia</taxon>
    </lineage>
</organism>
<reference evidence="4" key="1">
    <citation type="journal article" date="2011" name="Genome Res.">
        <title>Phylogeny-wide analysis of social amoeba genomes highlights ancient origins for complex intercellular communication.</title>
        <authorList>
            <person name="Heidel A.J."/>
            <person name="Lawal H.M."/>
            <person name="Felder M."/>
            <person name="Schilde C."/>
            <person name="Helps N.R."/>
            <person name="Tunggal B."/>
            <person name="Rivero F."/>
            <person name="John U."/>
            <person name="Schleicher M."/>
            <person name="Eichinger L."/>
            <person name="Platzer M."/>
            <person name="Noegel A.A."/>
            <person name="Schaap P."/>
            <person name="Gloeckner G."/>
        </authorList>
    </citation>
    <scope>NUCLEOTIDE SEQUENCE [LARGE SCALE GENOMIC DNA]</scope>
    <source>
        <strain evidence="4">SH3</strain>
    </source>
</reference>
<evidence type="ECO:0000313" key="4">
    <source>
        <dbReference type="Proteomes" id="UP000007797"/>
    </source>
</evidence>
<keyword evidence="4" id="KW-1185">Reference proteome</keyword>